<sequence>GERQRVALARALARSPDALLLDEPLAALDTRSRAGAARELGRVLRDTGVPALLVTHDFTEAALLGDEVAVIDAGRIVQRGSAARLAAEPRSAFVADFTGAVVLTGTARPGPDGLTEVALDGGGSVTSTAPGKGAVAVSLYPWEISLGPAGAPAAGSAQNRLPVEVLSATEVGNRVRVGLAAPQPLSAEITAAAARELDLRPGAHATATFKAAATRLLAL</sequence>
<proteinExistence type="predicted"/>
<evidence type="ECO:0000256" key="2">
    <source>
        <dbReference type="ARBA" id="ARBA00022505"/>
    </source>
</evidence>
<dbReference type="InterPro" id="IPR005116">
    <property type="entry name" value="Transp-assoc_OB_typ1"/>
</dbReference>
<dbReference type="SUPFAM" id="SSF52540">
    <property type="entry name" value="P-loop containing nucleoside triphosphate hydrolases"/>
    <property type="match status" value="1"/>
</dbReference>
<dbReference type="EMBL" id="CADCVS010000107">
    <property type="protein sequence ID" value="CAA9478509.1"/>
    <property type="molecule type" value="Genomic_DNA"/>
</dbReference>
<dbReference type="GO" id="GO:0015689">
    <property type="term" value="P:molybdate ion transport"/>
    <property type="evidence" value="ECO:0007669"/>
    <property type="project" value="InterPro"/>
</dbReference>
<dbReference type="InterPro" id="IPR050093">
    <property type="entry name" value="ABC_SmlMolc_Importer"/>
</dbReference>
<feature type="domain" description="Mop" evidence="4">
    <location>
        <begin position="154"/>
        <end position="218"/>
    </location>
</feature>
<dbReference type="AlphaFoldDB" id="A0A6J4RQI1"/>
<organism evidence="5">
    <name type="scientific">uncultured Solirubrobacteraceae bacterium</name>
    <dbReference type="NCBI Taxonomy" id="1162706"/>
    <lineage>
        <taxon>Bacteria</taxon>
        <taxon>Bacillati</taxon>
        <taxon>Actinomycetota</taxon>
        <taxon>Thermoleophilia</taxon>
        <taxon>Solirubrobacterales</taxon>
        <taxon>Solirubrobacteraceae</taxon>
        <taxon>environmental samples</taxon>
    </lineage>
</organism>
<dbReference type="PANTHER" id="PTHR42781">
    <property type="entry name" value="SPERMIDINE/PUTRESCINE IMPORT ATP-BINDING PROTEIN POTA"/>
    <property type="match status" value="1"/>
</dbReference>
<keyword evidence="5" id="KW-0067">ATP-binding</keyword>
<dbReference type="InterPro" id="IPR008995">
    <property type="entry name" value="Mo/tungstate-bd_C_term_dom"/>
</dbReference>
<evidence type="ECO:0000256" key="1">
    <source>
        <dbReference type="ARBA" id="ARBA00022448"/>
    </source>
</evidence>
<keyword evidence="5" id="KW-0547">Nucleotide-binding</keyword>
<accession>A0A6J4RQI1</accession>
<dbReference type="Pfam" id="PF03459">
    <property type="entry name" value="TOBE"/>
    <property type="match status" value="1"/>
</dbReference>
<feature type="non-terminal residue" evidence="5">
    <location>
        <position position="1"/>
    </location>
</feature>
<evidence type="ECO:0000313" key="5">
    <source>
        <dbReference type="EMBL" id="CAA9478509.1"/>
    </source>
</evidence>
<dbReference type="InterPro" id="IPR004606">
    <property type="entry name" value="Mop_domain"/>
</dbReference>
<dbReference type="PROSITE" id="PS51866">
    <property type="entry name" value="MOP"/>
    <property type="match status" value="1"/>
</dbReference>
<dbReference type="GO" id="GO:0005524">
    <property type="term" value="F:ATP binding"/>
    <property type="evidence" value="ECO:0007669"/>
    <property type="project" value="UniProtKB-KW"/>
</dbReference>
<dbReference type="SUPFAM" id="SSF50331">
    <property type="entry name" value="MOP-like"/>
    <property type="match status" value="1"/>
</dbReference>
<name>A0A6J4RQI1_9ACTN</name>
<keyword evidence="2 3" id="KW-0500">Molybdenum</keyword>
<evidence type="ECO:0000256" key="3">
    <source>
        <dbReference type="PROSITE-ProRule" id="PRU01213"/>
    </source>
</evidence>
<dbReference type="Gene3D" id="3.40.50.300">
    <property type="entry name" value="P-loop containing nucleotide triphosphate hydrolases"/>
    <property type="match status" value="1"/>
</dbReference>
<keyword evidence="1" id="KW-0813">Transport</keyword>
<gene>
    <name evidence="5" type="ORF">AVDCRST_MAG30-644</name>
</gene>
<dbReference type="InterPro" id="IPR027417">
    <property type="entry name" value="P-loop_NTPase"/>
</dbReference>
<dbReference type="Gene3D" id="2.40.50.100">
    <property type="match status" value="1"/>
</dbReference>
<dbReference type="PANTHER" id="PTHR42781:SF4">
    <property type="entry name" value="SPERMIDINE_PUTRESCINE IMPORT ATP-BINDING PROTEIN POTA"/>
    <property type="match status" value="1"/>
</dbReference>
<protein>
    <submittedName>
        <fullName evidence="5">Molybdenum transport ATP-binding protein ModC</fullName>
    </submittedName>
</protein>
<reference evidence="5" key="1">
    <citation type="submission" date="2020-02" db="EMBL/GenBank/DDBJ databases">
        <authorList>
            <person name="Meier V. D."/>
        </authorList>
    </citation>
    <scope>NUCLEOTIDE SEQUENCE</scope>
    <source>
        <strain evidence="5">AVDCRST_MAG30</strain>
    </source>
</reference>
<evidence type="ECO:0000259" key="4">
    <source>
        <dbReference type="PROSITE" id="PS51866"/>
    </source>
</evidence>